<evidence type="ECO:0000256" key="8">
    <source>
        <dbReference type="ARBA" id="ARBA00022989"/>
    </source>
</evidence>
<reference evidence="11 12" key="2">
    <citation type="journal article" date="2015" name="Biomed. Res. Int.">
        <title>Effects of Arsenite Resistance on the Growth and Functional Gene Expression of Leptospirillum ferriphilum and Acidithiobacillus thiooxidans in Pure Culture and Coculture.</title>
        <authorList>
            <person name="Jiang H."/>
            <person name="Liang Y."/>
            <person name="Yin H."/>
            <person name="Xiao Y."/>
            <person name="Guo X."/>
            <person name="Xu Y."/>
            <person name="Hu Q."/>
            <person name="Liu H."/>
            <person name="Liu X."/>
        </authorList>
    </citation>
    <scope>NUCLEOTIDE SEQUENCE [LARGE SCALE GENOMIC DNA]</scope>
    <source>
        <strain evidence="11 12">YSK</strain>
    </source>
</reference>
<dbReference type="GO" id="GO:0005886">
    <property type="term" value="C:plasma membrane"/>
    <property type="evidence" value="ECO:0007669"/>
    <property type="project" value="UniProtKB-SubCell"/>
</dbReference>
<sequence>MRRTIRFSPELRARDKGFTLLEVLVAFFIFTILLGLLYESVRSTASLARRTRDKNRTNINIELAFMKIRQEMISVYINTNDPLTYFIGSPQYSAEDEHDTLLFTSLAQTRLMQNAPVSHLEGVQYIVLPEKKGNGYLLAHEQDTNLLSFGSQAVVADPLLHHIKSFRILYFDGHEWTNQWNSLQSHLVPLLVKMEISIKKKNESVKTFTDVFPIPSSTLNQNQNGSGGASSGGLP</sequence>
<dbReference type="OrthoDB" id="9812770at2"/>
<dbReference type="SUPFAM" id="SSF54523">
    <property type="entry name" value="Pili subunits"/>
    <property type="match status" value="1"/>
</dbReference>
<evidence type="ECO:0000256" key="4">
    <source>
        <dbReference type="ARBA" id="ARBA00022475"/>
    </source>
</evidence>
<comment type="similarity">
    <text evidence="2">Belongs to the GSP J family.</text>
</comment>
<dbReference type="PANTHER" id="PTHR39583:SF2">
    <property type="entry name" value="TYPE II SECRETION SYSTEM PROTEIN J"/>
    <property type="match status" value="1"/>
</dbReference>
<dbReference type="NCBIfam" id="TIGR02532">
    <property type="entry name" value="IV_pilin_GFxxxE"/>
    <property type="match status" value="1"/>
</dbReference>
<keyword evidence="4" id="KW-1003">Cell membrane</keyword>
<evidence type="ECO:0000256" key="9">
    <source>
        <dbReference type="ARBA" id="ARBA00023136"/>
    </source>
</evidence>
<dbReference type="Proteomes" id="UP000027059">
    <property type="component" value="Chromosome"/>
</dbReference>
<evidence type="ECO:0000256" key="6">
    <source>
        <dbReference type="ARBA" id="ARBA00022519"/>
    </source>
</evidence>
<dbReference type="InterPro" id="IPR010055">
    <property type="entry name" value="T2SS_protein-GspJ"/>
</dbReference>
<keyword evidence="7 10" id="KW-0812">Transmembrane</keyword>
<dbReference type="EMBL" id="CP007243">
    <property type="protein sequence ID" value="AIA30566.1"/>
    <property type="molecule type" value="Genomic_DNA"/>
</dbReference>
<dbReference type="AlphaFoldDB" id="A0A059XZ52"/>
<name>A0A059XZ52_9BACT</name>
<dbReference type="GO" id="GO:0015628">
    <property type="term" value="P:protein secretion by the type II secretion system"/>
    <property type="evidence" value="ECO:0007669"/>
    <property type="project" value="InterPro"/>
</dbReference>
<gene>
    <name evidence="11" type="ORF">Y981_06735</name>
</gene>
<keyword evidence="9 10" id="KW-0472">Membrane</keyword>
<keyword evidence="5" id="KW-0488">Methylation</keyword>
<comment type="subcellular location">
    <subcellularLocation>
        <location evidence="1">Cell inner membrane</location>
        <topology evidence="1">Single-pass membrane protein</topology>
    </subcellularLocation>
</comment>
<dbReference type="RefSeq" id="WP_014961104.1">
    <property type="nucleotide sequence ID" value="NZ_CP007243.1"/>
</dbReference>
<proteinExistence type="inferred from homology"/>
<keyword evidence="8 10" id="KW-1133">Transmembrane helix</keyword>
<reference evidence="12" key="1">
    <citation type="submission" date="2014-02" db="EMBL/GenBank/DDBJ databases">
        <title>Complete genome sequence and comparative genomic analysis of the nitrogen-fixing bacterium Leptospirillum ferriphilum YSK.</title>
        <authorList>
            <person name="Guo X."/>
            <person name="Yin H."/>
            <person name="Liang Y."/>
            <person name="Hu Q."/>
            <person name="Ma L."/>
            <person name="Xiao Y."/>
            <person name="Zhang X."/>
            <person name="Qiu G."/>
            <person name="Liu X."/>
        </authorList>
    </citation>
    <scope>NUCLEOTIDE SEQUENCE [LARGE SCALE GENOMIC DNA]</scope>
    <source>
        <strain evidence="12">YSK</strain>
    </source>
</reference>
<evidence type="ECO:0000256" key="3">
    <source>
        <dbReference type="ARBA" id="ARBA00021539"/>
    </source>
</evidence>
<dbReference type="Pfam" id="PF07963">
    <property type="entry name" value="N_methyl"/>
    <property type="match status" value="1"/>
</dbReference>
<protein>
    <recommendedName>
        <fullName evidence="3">Type II secretion system protein J</fullName>
    </recommendedName>
</protein>
<dbReference type="InterPro" id="IPR012902">
    <property type="entry name" value="N_methyl_site"/>
</dbReference>
<accession>A0A059XZ52</accession>
<evidence type="ECO:0000256" key="2">
    <source>
        <dbReference type="ARBA" id="ARBA00011084"/>
    </source>
</evidence>
<evidence type="ECO:0000256" key="7">
    <source>
        <dbReference type="ARBA" id="ARBA00022692"/>
    </source>
</evidence>
<evidence type="ECO:0000313" key="11">
    <source>
        <dbReference type="EMBL" id="AIA30566.1"/>
    </source>
</evidence>
<dbReference type="PANTHER" id="PTHR39583">
    <property type="entry name" value="TYPE II SECRETION SYSTEM PROTEIN J-RELATED"/>
    <property type="match status" value="1"/>
</dbReference>
<evidence type="ECO:0000256" key="5">
    <source>
        <dbReference type="ARBA" id="ARBA00022481"/>
    </source>
</evidence>
<evidence type="ECO:0000313" key="12">
    <source>
        <dbReference type="Proteomes" id="UP000027059"/>
    </source>
</evidence>
<dbReference type="HOGENOM" id="CLU_1179048_0_0_0"/>
<dbReference type="PROSITE" id="PS00409">
    <property type="entry name" value="PROKAR_NTER_METHYL"/>
    <property type="match status" value="1"/>
</dbReference>
<dbReference type="InterPro" id="IPR045584">
    <property type="entry name" value="Pilin-like"/>
</dbReference>
<organism evidence="11 12">
    <name type="scientific">Leptospirillum ferriphilum YSK</name>
    <dbReference type="NCBI Taxonomy" id="1441628"/>
    <lineage>
        <taxon>Bacteria</taxon>
        <taxon>Pseudomonadati</taxon>
        <taxon>Nitrospirota</taxon>
        <taxon>Nitrospiria</taxon>
        <taxon>Nitrospirales</taxon>
        <taxon>Nitrospiraceae</taxon>
        <taxon>Leptospirillum</taxon>
    </lineage>
</organism>
<evidence type="ECO:0000256" key="10">
    <source>
        <dbReference type="SAM" id="Phobius"/>
    </source>
</evidence>
<keyword evidence="6" id="KW-0997">Cell inner membrane</keyword>
<dbReference type="GO" id="GO:0015627">
    <property type="term" value="C:type II protein secretion system complex"/>
    <property type="evidence" value="ECO:0007669"/>
    <property type="project" value="InterPro"/>
</dbReference>
<dbReference type="Pfam" id="PF11612">
    <property type="entry name" value="T2SSJ"/>
    <property type="match status" value="1"/>
</dbReference>
<feature type="transmembrane region" description="Helical" evidence="10">
    <location>
        <begin position="20"/>
        <end position="38"/>
    </location>
</feature>
<dbReference type="InterPro" id="IPR051621">
    <property type="entry name" value="T2SS_protein_J"/>
</dbReference>
<dbReference type="KEGG" id="lfp:Y981_06735"/>
<evidence type="ECO:0000256" key="1">
    <source>
        <dbReference type="ARBA" id="ARBA00004377"/>
    </source>
</evidence>
<keyword evidence="12" id="KW-1185">Reference proteome</keyword>